<evidence type="ECO:0000256" key="1">
    <source>
        <dbReference type="ARBA" id="ARBA00022734"/>
    </source>
</evidence>
<dbReference type="SUPFAM" id="SSF56436">
    <property type="entry name" value="C-type lectin-like"/>
    <property type="match status" value="2"/>
</dbReference>
<dbReference type="InterPro" id="IPR052309">
    <property type="entry name" value="C-type_Lectin_Domain_Fam1"/>
</dbReference>
<feature type="transmembrane region" description="Helical" evidence="5">
    <location>
        <begin position="290"/>
        <end position="317"/>
    </location>
</feature>
<evidence type="ECO:0000313" key="7">
    <source>
        <dbReference type="EMBL" id="KAK2830900.1"/>
    </source>
</evidence>
<sequence length="503" mass="57998">MRYNQRQEGHGEEYDNREVVIYDNATCVRNAQNDLQSQAGGPQTRHCPPVHRKSFRGAILSLGLLCLLMVAAIIYLTIHYFSFTTEKQQLSIFNEQLQTRSNNLSNSHNQAEKEVKQLQDKITDVLADNIRLQDEIKKLRIKTKECPKGWTRFGCSCYFKSSEKNKWSESRSNCQEKGSDLVMINSREEQEFLADLNKNEESWIGLRTTENKQTSTGFQWEWVDESPLTEPFWATAELGNPTSWFAASCCDRQGKWTRGRYHDNPDSPSKTWIFSEGPKTPVPSKFLRGAAVFLGVLCLLMVVGIIIVILTVQYVLVKAEKQQLQTRFNNLSNSYNQSQNEVKQLRDKITDALNNASRLQDEISKTKDKTKECRNGWTRFGCSCYFKSSEKKKWSESRSNCQERGSDLVMINSKEEQEFLADLNKNEESWIGLRTTENKQTSTGFQWEWVDESPLTEPFWATAELGNPTGWFVASCCDRQGKWTRGRYNTNPDSPSKTWICEK</sequence>
<keyword evidence="3" id="KW-0325">Glycoprotein</keyword>
<keyword evidence="5" id="KW-1133">Transmembrane helix</keyword>
<dbReference type="Proteomes" id="UP001187415">
    <property type="component" value="Unassembled WGS sequence"/>
</dbReference>
<proteinExistence type="predicted"/>
<feature type="coiled-coil region" evidence="4">
    <location>
        <begin position="94"/>
        <end position="142"/>
    </location>
</feature>
<evidence type="ECO:0000259" key="6">
    <source>
        <dbReference type="PROSITE" id="PS50041"/>
    </source>
</evidence>
<dbReference type="InterPro" id="IPR001304">
    <property type="entry name" value="C-type_lectin-like"/>
</dbReference>
<feature type="domain" description="C-type lectin" evidence="6">
    <location>
        <begin position="380"/>
        <end position="502"/>
    </location>
</feature>
<dbReference type="EMBL" id="JAUPFM010000014">
    <property type="protein sequence ID" value="KAK2830900.1"/>
    <property type="molecule type" value="Genomic_DNA"/>
</dbReference>
<dbReference type="PANTHER" id="PTHR46490">
    <property type="entry name" value="C-TYPE LECTIN DOMAIN FAMILY 12 MEMBER A-RELATED"/>
    <property type="match status" value="1"/>
</dbReference>
<feature type="domain" description="C-type lectin" evidence="6">
    <location>
        <begin position="153"/>
        <end position="256"/>
    </location>
</feature>
<evidence type="ECO:0000313" key="8">
    <source>
        <dbReference type="Proteomes" id="UP001187415"/>
    </source>
</evidence>
<keyword evidence="1" id="KW-0430">Lectin</keyword>
<feature type="coiled-coil region" evidence="4">
    <location>
        <begin position="321"/>
        <end position="369"/>
    </location>
</feature>
<reference evidence="7" key="1">
    <citation type="submission" date="2023-07" db="EMBL/GenBank/DDBJ databases">
        <title>Chromosome-level Genome Assembly of Striped Snakehead (Channa striata).</title>
        <authorList>
            <person name="Liu H."/>
        </authorList>
    </citation>
    <scope>NUCLEOTIDE SEQUENCE</scope>
    <source>
        <strain evidence="7">Gz</strain>
        <tissue evidence="7">Muscle</tissue>
    </source>
</reference>
<evidence type="ECO:0000256" key="2">
    <source>
        <dbReference type="ARBA" id="ARBA00023157"/>
    </source>
</evidence>
<keyword evidence="5" id="KW-0472">Membrane</keyword>
<dbReference type="AlphaFoldDB" id="A0AA88S8U7"/>
<feature type="transmembrane region" description="Helical" evidence="5">
    <location>
        <begin position="58"/>
        <end position="81"/>
    </location>
</feature>
<keyword evidence="8" id="KW-1185">Reference proteome</keyword>
<keyword evidence="5" id="KW-0812">Transmembrane</keyword>
<accession>A0AA88S8U7</accession>
<dbReference type="PANTHER" id="PTHR46490:SF6">
    <property type="entry name" value="ASIALOGLYCOPROTEIN RECEPTOR 1-LIKE-RELATED"/>
    <property type="match status" value="1"/>
</dbReference>
<dbReference type="InterPro" id="IPR016187">
    <property type="entry name" value="CTDL_fold"/>
</dbReference>
<protein>
    <recommendedName>
        <fullName evidence="6">C-type lectin domain-containing protein</fullName>
    </recommendedName>
</protein>
<organism evidence="7 8">
    <name type="scientific">Channa striata</name>
    <name type="common">Snakehead murrel</name>
    <name type="synonym">Ophicephalus striatus</name>
    <dbReference type="NCBI Taxonomy" id="64152"/>
    <lineage>
        <taxon>Eukaryota</taxon>
        <taxon>Metazoa</taxon>
        <taxon>Chordata</taxon>
        <taxon>Craniata</taxon>
        <taxon>Vertebrata</taxon>
        <taxon>Euteleostomi</taxon>
        <taxon>Actinopterygii</taxon>
        <taxon>Neopterygii</taxon>
        <taxon>Teleostei</taxon>
        <taxon>Neoteleostei</taxon>
        <taxon>Acanthomorphata</taxon>
        <taxon>Anabantaria</taxon>
        <taxon>Anabantiformes</taxon>
        <taxon>Channoidei</taxon>
        <taxon>Channidae</taxon>
        <taxon>Channa</taxon>
    </lineage>
</organism>
<evidence type="ECO:0000256" key="4">
    <source>
        <dbReference type="SAM" id="Coils"/>
    </source>
</evidence>
<dbReference type="InterPro" id="IPR016186">
    <property type="entry name" value="C-type_lectin-like/link_sf"/>
</dbReference>
<gene>
    <name evidence="7" type="ORF">Q5P01_018831</name>
</gene>
<comment type="caution">
    <text evidence="7">The sequence shown here is derived from an EMBL/GenBank/DDBJ whole genome shotgun (WGS) entry which is preliminary data.</text>
</comment>
<dbReference type="PROSITE" id="PS50041">
    <property type="entry name" value="C_TYPE_LECTIN_2"/>
    <property type="match status" value="2"/>
</dbReference>
<dbReference type="Gene3D" id="3.10.100.10">
    <property type="entry name" value="Mannose-Binding Protein A, subunit A"/>
    <property type="match status" value="2"/>
</dbReference>
<keyword evidence="4" id="KW-0175">Coiled coil</keyword>
<evidence type="ECO:0000256" key="5">
    <source>
        <dbReference type="SAM" id="Phobius"/>
    </source>
</evidence>
<keyword evidence="2" id="KW-1015">Disulfide bond</keyword>
<dbReference type="Pfam" id="PF00059">
    <property type="entry name" value="Lectin_C"/>
    <property type="match status" value="2"/>
</dbReference>
<name>A0AA88S8U7_CHASR</name>
<dbReference type="SMART" id="SM00034">
    <property type="entry name" value="CLECT"/>
    <property type="match status" value="2"/>
</dbReference>
<evidence type="ECO:0000256" key="3">
    <source>
        <dbReference type="ARBA" id="ARBA00023180"/>
    </source>
</evidence>
<dbReference type="GO" id="GO:0030246">
    <property type="term" value="F:carbohydrate binding"/>
    <property type="evidence" value="ECO:0007669"/>
    <property type="project" value="UniProtKB-KW"/>
</dbReference>